<dbReference type="Proteomes" id="UP000050816">
    <property type="component" value="Unassembled WGS sequence"/>
</dbReference>
<dbReference type="GO" id="GO:0034257">
    <property type="term" value="F:nicotinamide riboside transmembrane transporter activity"/>
    <property type="evidence" value="ECO:0007669"/>
    <property type="project" value="InterPro"/>
</dbReference>
<evidence type="ECO:0000256" key="3">
    <source>
        <dbReference type="ARBA" id="ARBA00022448"/>
    </source>
</evidence>
<gene>
    <name evidence="9" type="ORF">FC43_GL000746</name>
</gene>
<evidence type="ECO:0000256" key="1">
    <source>
        <dbReference type="ARBA" id="ARBA00004651"/>
    </source>
</evidence>
<dbReference type="InterPro" id="IPR006419">
    <property type="entry name" value="NMN_transpt_PnuC"/>
</dbReference>
<feature type="transmembrane region" description="Helical" evidence="8">
    <location>
        <begin position="41"/>
        <end position="62"/>
    </location>
</feature>
<evidence type="ECO:0000256" key="5">
    <source>
        <dbReference type="ARBA" id="ARBA00022692"/>
    </source>
</evidence>
<dbReference type="AlphaFoldDB" id="A0A0R1UE90"/>
<dbReference type="Pfam" id="PF04973">
    <property type="entry name" value="NMN_transporter"/>
    <property type="match status" value="1"/>
</dbReference>
<dbReference type="PATRIC" id="fig|1423760.3.peg.767"/>
<dbReference type="PROSITE" id="PS51257">
    <property type="entry name" value="PROKAR_LIPOPROTEIN"/>
    <property type="match status" value="1"/>
</dbReference>
<accession>A0A0R1UE90</accession>
<dbReference type="RefSeq" id="WP_056953884.1">
    <property type="nucleotide sequence ID" value="NZ_AZFK01000016.1"/>
</dbReference>
<name>A0A0R1UE90_9LACO</name>
<dbReference type="NCBIfam" id="TIGR01528">
    <property type="entry name" value="NMN_trans_PnuC"/>
    <property type="match status" value="1"/>
</dbReference>
<feature type="transmembrane region" description="Helical" evidence="8">
    <location>
        <begin position="203"/>
        <end position="227"/>
    </location>
</feature>
<feature type="transmembrane region" description="Helical" evidence="8">
    <location>
        <begin position="95"/>
        <end position="115"/>
    </location>
</feature>
<protein>
    <submittedName>
        <fullName evidence="9">Nicotinamide mononucleotide transporter</fullName>
    </submittedName>
</protein>
<evidence type="ECO:0000256" key="7">
    <source>
        <dbReference type="ARBA" id="ARBA00023136"/>
    </source>
</evidence>
<sequence>MKNYWHFLRHQLQGWPQQNYYLFFFSLGCQLMTLVNAPLTWLTLITFIGTNLGVLCVLAINATKSVNGWLGLLSALCFAIAGFHAKNYLSIFEQLAYVITLDIPVLLSSNWNLNLAAKIRRFTWRSWCVALVATAAVYVLSGTLLARWTDDPRPWIDAISFSISLSAGVICFLRYNNQYFWWLASGIAQLVLWFISFRQGSATLAMAINSSIYVLNDLLAFTISPWYNEQERQRVSAQEVAYAQAMGVKI</sequence>
<keyword evidence="5 8" id="KW-0812">Transmembrane</keyword>
<evidence type="ECO:0000256" key="2">
    <source>
        <dbReference type="ARBA" id="ARBA00006669"/>
    </source>
</evidence>
<evidence type="ECO:0000256" key="6">
    <source>
        <dbReference type="ARBA" id="ARBA00022989"/>
    </source>
</evidence>
<keyword evidence="4" id="KW-1003">Cell membrane</keyword>
<dbReference type="PANTHER" id="PTHR36122:SF2">
    <property type="entry name" value="NICOTINAMIDE RIBOSIDE TRANSPORTER PNUC"/>
    <property type="match status" value="1"/>
</dbReference>
<dbReference type="EMBL" id="AZFK01000016">
    <property type="protein sequence ID" value="KRL91776.1"/>
    <property type="molecule type" value="Genomic_DNA"/>
</dbReference>
<dbReference type="PANTHER" id="PTHR36122">
    <property type="entry name" value="NICOTINAMIDE RIBOSIDE TRANSPORTER PNUC"/>
    <property type="match status" value="1"/>
</dbReference>
<feature type="transmembrane region" description="Helical" evidence="8">
    <location>
        <begin position="154"/>
        <end position="173"/>
    </location>
</feature>
<reference evidence="9 10" key="1">
    <citation type="journal article" date="2015" name="Genome Announc.">
        <title>Expanding the biotechnology potential of lactobacilli through comparative genomics of 213 strains and associated genera.</title>
        <authorList>
            <person name="Sun Z."/>
            <person name="Harris H.M."/>
            <person name="McCann A."/>
            <person name="Guo C."/>
            <person name="Argimon S."/>
            <person name="Zhang W."/>
            <person name="Yang X."/>
            <person name="Jeffery I.B."/>
            <person name="Cooney J.C."/>
            <person name="Kagawa T.F."/>
            <person name="Liu W."/>
            <person name="Song Y."/>
            <person name="Salvetti E."/>
            <person name="Wrobel A."/>
            <person name="Rasinkangas P."/>
            <person name="Parkhill J."/>
            <person name="Rea M.C."/>
            <person name="O'Sullivan O."/>
            <person name="Ritari J."/>
            <person name="Douillard F.P."/>
            <person name="Paul Ross R."/>
            <person name="Yang R."/>
            <person name="Briner A.E."/>
            <person name="Felis G.E."/>
            <person name="de Vos W.M."/>
            <person name="Barrangou R."/>
            <person name="Klaenhammer T.R."/>
            <person name="Caufield P.W."/>
            <person name="Cui Y."/>
            <person name="Zhang H."/>
            <person name="O'Toole P.W."/>
        </authorList>
    </citation>
    <scope>NUCLEOTIDE SEQUENCE [LARGE SCALE GENOMIC DNA]</scope>
    <source>
        <strain evidence="9 10">DSM 15946</strain>
    </source>
</reference>
<feature type="transmembrane region" description="Helical" evidence="8">
    <location>
        <begin position="69"/>
        <end position="89"/>
    </location>
</feature>
<feature type="transmembrane region" description="Helical" evidence="8">
    <location>
        <begin position="127"/>
        <end position="148"/>
    </location>
</feature>
<evidence type="ECO:0000256" key="8">
    <source>
        <dbReference type="SAM" id="Phobius"/>
    </source>
</evidence>
<proteinExistence type="inferred from homology"/>
<comment type="subcellular location">
    <subcellularLocation>
        <location evidence="1">Cell membrane</location>
        <topology evidence="1">Multi-pass membrane protein</topology>
    </subcellularLocation>
</comment>
<feature type="transmembrane region" description="Helical" evidence="8">
    <location>
        <begin position="180"/>
        <end position="197"/>
    </location>
</feature>
<comment type="similarity">
    <text evidence="2">Belongs to the nicotinamide ribonucleoside (NR) uptake permease (TC 4.B.1) family.</text>
</comment>
<dbReference type="GO" id="GO:0005886">
    <property type="term" value="C:plasma membrane"/>
    <property type="evidence" value="ECO:0007669"/>
    <property type="project" value="UniProtKB-SubCell"/>
</dbReference>
<evidence type="ECO:0000256" key="4">
    <source>
        <dbReference type="ARBA" id="ARBA00022475"/>
    </source>
</evidence>
<comment type="caution">
    <text evidence="9">The sequence shown here is derived from an EMBL/GenBank/DDBJ whole genome shotgun (WGS) entry which is preliminary data.</text>
</comment>
<keyword evidence="3" id="KW-0813">Transport</keyword>
<evidence type="ECO:0000313" key="10">
    <source>
        <dbReference type="Proteomes" id="UP000050816"/>
    </source>
</evidence>
<organism evidence="9 10">
    <name type="scientific">Limosilactobacillus ingluviei DSM 15946</name>
    <dbReference type="NCBI Taxonomy" id="1423760"/>
    <lineage>
        <taxon>Bacteria</taxon>
        <taxon>Bacillati</taxon>
        <taxon>Bacillota</taxon>
        <taxon>Bacilli</taxon>
        <taxon>Lactobacillales</taxon>
        <taxon>Lactobacillaceae</taxon>
        <taxon>Limosilactobacillus</taxon>
    </lineage>
</organism>
<evidence type="ECO:0000313" key="9">
    <source>
        <dbReference type="EMBL" id="KRL91776.1"/>
    </source>
</evidence>
<keyword evidence="6 8" id="KW-1133">Transmembrane helix</keyword>
<keyword evidence="7 8" id="KW-0472">Membrane</keyword>